<evidence type="ECO:0000313" key="1">
    <source>
        <dbReference type="Proteomes" id="UP000887577"/>
    </source>
</evidence>
<dbReference type="Proteomes" id="UP000887577">
    <property type="component" value="Unplaced"/>
</dbReference>
<evidence type="ECO:0000313" key="2">
    <source>
        <dbReference type="WBParaSite" id="PSU_v2.g170.t1"/>
    </source>
</evidence>
<protein>
    <submittedName>
        <fullName evidence="2">Uncharacterized protein</fullName>
    </submittedName>
</protein>
<sequence>MVKESEKVNPFEFKERPPTFLNHKQALIQYLFDMSHLIKPNSFFTSTFIPHLNQSIYGVYGRKQCDTTPYE</sequence>
<accession>A0A914YCH3</accession>
<dbReference type="WBParaSite" id="PSU_v2.g170.t1">
    <property type="protein sequence ID" value="PSU_v2.g170.t1"/>
    <property type="gene ID" value="PSU_v2.g170"/>
</dbReference>
<reference evidence="2" key="1">
    <citation type="submission" date="2022-11" db="UniProtKB">
        <authorList>
            <consortium name="WormBaseParasite"/>
        </authorList>
    </citation>
    <scope>IDENTIFICATION</scope>
</reference>
<keyword evidence="1" id="KW-1185">Reference proteome</keyword>
<name>A0A914YCH3_9BILA</name>
<organism evidence="1 2">
    <name type="scientific">Panagrolaimus superbus</name>
    <dbReference type="NCBI Taxonomy" id="310955"/>
    <lineage>
        <taxon>Eukaryota</taxon>
        <taxon>Metazoa</taxon>
        <taxon>Ecdysozoa</taxon>
        <taxon>Nematoda</taxon>
        <taxon>Chromadorea</taxon>
        <taxon>Rhabditida</taxon>
        <taxon>Tylenchina</taxon>
        <taxon>Panagrolaimomorpha</taxon>
        <taxon>Panagrolaimoidea</taxon>
        <taxon>Panagrolaimidae</taxon>
        <taxon>Panagrolaimus</taxon>
    </lineage>
</organism>
<proteinExistence type="predicted"/>
<dbReference type="AlphaFoldDB" id="A0A914YCH3"/>